<dbReference type="AlphaFoldDB" id="A0A397SUZ1"/>
<organism evidence="2 3">
    <name type="scientific">Glomus cerebriforme</name>
    <dbReference type="NCBI Taxonomy" id="658196"/>
    <lineage>
        <taxon>Eukaryota</taxon>
        <taxon>Fungi</taxon>
        <taxon>Fungi incertae sedis</taxon>
        <taxon>Mucoromycota</taxon>
        <taxon>Glomeromycotina</taxon>
        <taxon>Glomeromycetes</taxon>
        <taxon>Glomerales</taxon>
        <taxon>Glomeraceae</taxon>
        <taxon>Glomus</taxon>
    </lineage>
</organism>
<protein>
    <submittedName>
        <fullName evidence="2">Uncharacterized protein</fullName>
    </submittedName>
</protein>
<gene>
    <name evidence="1" type="ORF">C1645_832652</name>
    <name evidence="2" type="ORF">C1645_877176</name>
</gene>
<dbReference type="Proteomes" id="UP000265703">
    <property type="component" value="Unassembled WGS sequence"/>
</dbReference>
<proteinExistence type="predicted"/>
<evidence type="ECO:0000313" key="3">
    <source>
        <dbReference type="Proteomes" id="UP000265703"/>
    </source>
</evidence>
<comment type="caution">
    <text evidence="2">The sequence shown here is derived from an EMBL/GenBank/DDBJ whole genome shotgun (WGS) entry which is preliminary data.</text>
</comment>
<sequence>MNVAEKDIIENVCKEDIENDSIEDDKPLKINKVAFHKAHNLISDDFKLQLRIGTIIENVLFNYIKDMDYEHLIPNIYQTYGSHIQFSHLPSYEGILCVGYFNNDSSMRMILYKNIINIRKIIMDYRIVITSQRPSRPKEFLHDWPTTSNVPLFGALK</sequence>
<dbReference type="EMBL" id="QKYT01000512">
    <property type="protein sequence ID" value="RIA84177.1"/>
    <property type="molecule type" value="Genomic_DNA"/>
</dbReference>
<dbReference type="EMBL" id="QKYT01000249">
    <property type="protein sequence ID" value="RIA88759.1"/>
    <property type="molecule type" value="Genomic_DNA"/>
</dbReference>
<dbReference type="OrthoDB" id="2447184at2759"/>
<evidence type="ECO:0000313" key="2">
    <source>
        <dbReference type="EMBL" id="RIA88759.1"/>
    </source>
</evidence>
<reference evidence="2 3" key="1">
    <citation type="submission" date="2018-06" db="EMBL/GenBank/DDBJ databases">
        <title>Comparative genomics reveals the genomic features of Rhizophagus irregularis, R. cerebriforme, R. diaphanum and Gigaspora rosea, and their symbiotic lifestyle signature.</title>
        <authorList>
            <person name="Morin E."/>
            <person name="San Clemente H."/>
            <person name="Chen E.C.H."/>
            <person name="De La Providencia I."/>
            <person name="Hainaut M."/>
            <person name="Kuo A."/>
            <person name="Kohler A."/>
            <person name="Murat C."/>
            <person name="Tang N."/>
            <person name="Roy S."/>
            <person name="Loubradou J."/>
            <person name="Henrissat B."/>
            <person name="Grigoriev I.V."/>
            <person name="Corradi N."/>
            <person name="Roux C."/>
            <person name="Martin F.M."/>
        </authorList>
    </citation>
    <scope>NUCLEOTIDE SEQUENCE [LARGE SCALE GENOMIC DNA]</scope>
    <source>
        <strain evidence="2 3">DAOM 227022</strain>
    </source>
</reference>
<evidence type="ECO:0000313" key="1">
    <source>
        <dbReference type="EMBL" id="RIA84177.1"/>
    </source>
</evidence>
<accession>A0A397SUZ1</accession>
<keyword evidence="3" id="KW-1185">Reference proteome</keyword>
<name>A0A397SUZ1_9GLOM</name>